<evidence type="ECO:0000313" key="3">
    <source>
        <dbReference type="EMBL" id="PHN05669.1"/>
    </source>
</evidence>
<dbReference type="EMBL" id="PDUD01000020">
    <property type="protein sequence ID" value="PHN05669.1"/>
    <property type="molecule type" value="Genomic_DNA"/>
</dbReference>
<dbReference type="AlphaFoldDB" id="A0A2D0NBW2"/>
<keyword evidence="1" id="KW-1133">Transmembrane helix</keyword>
<feature type="domain" description="FAD dependent oxidoreductase" evidence="2">
    <location>
        <begin position="9"/>
        <end position="236"/>
    </location>
</feature>
<dbReference type="Pfam" id="PF01266">
    <property type="entry name" value="DAO"/>
    <property type="match status" value="1"/>
</dbReference>
<gene>
    <name evidence="3" type="ORF">CRP01_14395</name>
</gene>
<organism evidence="3 4">
    <name type="scientific">Flavilitoribacter nigricans (strain ATCC 23147 / DSM 23189 / NBRC 102662 / NCIMB 1420 / SS-2)</name>
    <name type="common">Lewinella nigricans</name>
    <dbReference type="NCBI Taxonomy" id="1122177"/>
    <lineage>
        <taxon>Bacteria</taxon>
        <taxon>Pseudomonadati</taxon>
        <taxon>Bacteroidota</taxon>
        <taxon>Saprospiria</taxon>
        <taxon>Saprospirales</taxon>
        <taxon>Lewinellaceae</taxon>
        <taxon>Flavilitoribacter</taxon>
    </lineage>
</organism>
<dbReference type="InterPro" id="IPR006076">
    <property type="entry name" value="FAD-dep_OxRdtase"/>
</dbReference>
<dbReference type="PANTHER" id="PTHR42720:SF1">
    <property type="entry name" value="GLYCEROL 3-PHOSPHATE OXIDASE"/>
    <property type="match status" value="1"/>
</dbReference>
<dbReference type="InterPro" id="IPR052745">
    <property type="entry name" value="G3P_Oxidase/Oxidoreductase"/>
</dbReference>
<keyword evidence="1" id="KW-0812">Transmembrane</keyword>
<dbReference type="SUPFAM" id="SSF51905">
    <property type="entry name" value="FAD/NAD(P)-binding domain"/>
    <property type="match status" value="1"/>
</dbReference>
<sequence>MNPQAIQYDFAVIGGGLFGCYAALYLAGKGQRVLLIEKEAELLRKASIVNQARLHAGYHYPRSVATAVMSDDNRLRFAAEHRPFINGHFDKYYAIDRHGSFTDSVQFERFCEHIGLPYQRIAAQPLFNFDRIEALYLTREETFDPILIAQYYRQKLRAEKRIELYRQTTVIRAEPAADHWKLQLRTGGEDHGAMISAGQVINATYAASNAVNRVFGLESIDLMHEISEMAFVTSPQLKNLGLTVMDGPFASLMPYGLSGLLSLSSVAYTHHKVSYAAMPTFDCQELRMDCRPDFVANCTDCAYRPASNYRKMISQIRQYFQEDVDFHYFRSFYTVKSKLKANYIDDGRPTEIAVMRENPRFYCIFAGKINSIYEIEKIVEVA</sequence>
<dbReference type="Gene3D" id="3.30.9.10">
    <property type="entry name" value="D-Amino Acid Oxidase, subunit A, domain 2"/>
    <property type="match status" value="1"/>
</dbReference>
<comment type="caution">
    <text evidence="3">The sequence shown here is derived from an EMBL/GenBank/DDBJ whole genome shotgun (WGS) entry which is preliminary data.</text>
</comment>
<dbReference type="OrthoDB" id="9799943at2"/>
<protein>
    <recommendedName>
        <fullName evidence="2">FAD dependent oxidoreductase domain-containing protein</fullName>
    </recommendedName>
</protein>
<reference evidence="3 4" key="1">
    <citation type="submission" date="2017-10" db="EMBL/GenBank/DDBJ databases">
        <title>The draft genome sequence of Lewinella nigricans NBRC 102662.</title>
        <authorList>
            <person name="Wang K."/>
        </authorList>
    </citation>
    <scope>NUCLEOTIDE SEQUENCE [LARGE SCALE GENOMIC DNA]</scope>
    <source>
        <strain evidence="3 4">NBRC 102662</strain>
    </source>
</reference>
<evidence type="ECO:0000256" key="1">
    <source>
        <dbReference type="SAM" id="Phobius"/>
    </source>
</evidence>
<keyword evidence="1" id="KW-0472">Membrane</keyword>
<dbReference type="RefSeq" id="WP_099150759.1">
    <property type="nucleotide sequence ID" value="NZ_PDUD01000020.1"/>
</dbReference>
<dbReference type="PANTHER" id="PTHR42720">
    <property type="entry name" value="GLYCEROL-3-PHOSPHATE DEHYDROGENASE"/>
    <property type="match status" value="1"/>
</dbReference>
<evidence type="ECO:0000313" key="4">
    <source>
        <dbReference type="Proteomes" id="UP000223913"/>
    </source>
</evidence>
<feature type="transmembrane region" description="Helical" evidence="1">
    <location>
        <begin position="6"/>
        <end position="28"/>
    </location>
</feature>
<accession>A0A2D0NBW2</accession>
<proteinExistence type="predicted"/>
<dbReference type="InterPro" id="IPR036188">
    <property type="entry name" value="FAD/NAD-bd_sf"/>
</dbReference>
<name>A0A2D0NBW2_FLAN2</name>
<dbReference type="Proteomes" id="UP000223913">
    <property type="component" value="Unassembled WGS sequence"/>
</dbReference>
<dbReference type="Gene3D" id="3.50.50.60">
    <property type="entry name" value="FAD/NAD(P)-binding domain"/>
    <property type="match status" value="1"/>
</dbReference>
<evidence type="ECO:0000259" key="2">
    <source>
        <dbReference type="Pfam" id="PF01266"/>
    </source>
</evidence>
<keyword evidence="4" id="KW-1185">Reference proteome</keyword>